<dbReference type="SUPFAM" id="SSF53448">
    <property type="entry name" value="Nucleotide-diphospho-sugar transferases"/>
    <property type="match status" value="1"/>
</dbReference>
<evidence type="ECO:0000259" key="1">
    <source>
        <dbReference type="Pfam" id="PF00535"/>
    </source>
</evidence>
<name>A0ABW2QGX2_9BURK</name>
<dbReference type="Pfam" id="PF02585">
    <property type="entry name" value="PIG-L"/>
    <property type="match status" value="1"/>
</dbReference>
<dbReference type="CDD" id="cd00761">
    <property type="entry name" value="Glyco_tranf_GTA_type"/>
    <property type="match status" value="1"/>
</dbReference>
<comment type="caution">
    <text evidence="2">The sequence shown here is derived from an EMBL/GenBank/DDBJ whole genome shotgun (WGS) entry which is preliminary data.</text>
</comment>
<sequence>MLEHRPESVTFPERWDVSRYGRYLVLAPHADDEVFGCGGLMALARAQGAEVRALVVTDGSQSHPDTPAHELTHQRQQEARAAAHVLGHEVVFLAFKDRSLRYGEELITALTEAIQAYGPDLLLCTPPTEPHPDHQSLGLAAMAAVMRLPRRPDLAWYESGHLMVHATHVCDITTVAERKTEAMHCFVSQQSLLDYTRCIEAKDRFRSITLGGESRAAEAYHLMPTAGLGERAVLPGLDTLYMHQRERAASPADVPLVSVLMRTMGDPRLEEAVASVLAQSYRPLELVVVAAHAENVYAQFPQFRALPALKVVNLGRRLNRPEAANAALDAATGQYAVFLDEDDLFLPEHVQTLVRALQAHPGVHASHSNARMIGVDEQTTFVFDLPFNERLLHIRNRHPIHTVMFELGWTQRKGCRFDEQLATLEDWDFWLQVSRHTRMVGTGQLTAIYRNHERSLSADDLPMHTIATIHRRWVDPDRLSGVIWALVEERDAQDRAMHTLRGQVNERAAAAAAAERAVAAGEAERSALMAQLHAAEAQWRAVCASRSFRLGSALAAPWRWLVTLVRRTRARQ</sequence>
<accession>A0ABW2QGX2</accession>
<proteinExistence type="predicted"/>
<reference evidence="3" key="1">
    <citation type="journal article" date="2019" name="Int. J. Syst. Evol. Microbiol.">
        <title>The Global Catalogue of Microorganisms (GCM) 10K type strain sequencing project: providing services to taxonomists for standard genome sequencing and annotation.</title>
        <authorList>
            <consortium name="The Broad Institute Genomics Platform"/>
            <consortium name="The Broad Institute Genome Sequencing Center for Infectious Disease"/>
            <person name="Wu L."/>
            <person name="Ma J."/>
        </authorList>
    </citation>
    <scope>NUCLEOTIDE SEQUENCE [LARGE SCALE GENOMIC DNA]</scope>
    <source>
        <strain evidence="3">CGMCC 1.12371</strain>
    </source>
</reference>
<evidence type="ECO:0000313" key="3">
    <source>
        <dbReference type="Proteomes" id="UP001596501"/>
    </source>
</evidence>
<evidence type="ECO:0000313" key="2">
    <source>
        <dbReference type="EMBL" id="MFC7407852.1"/>
    </source>
</evidence>
<feature type="domain" description="Glycosyltransferase 2-like" evidence="1">
    <location>
        <begin position="267"/>
        <end position="362"/>
    </location>
</feature>
<keyword evidence="3" id="KW-1185">Reference proteome</keyword>
<dbReference type="Gene3D" id="3.40.50.10320">
    <property type="entry name" value="LmbE-like"/>
    <property type="match status" value="1"/>
</dbReference>
<dbReference type="PANTHER" id="PTHR22916">
    <property type="entry name" value="GLYCOSYLTRANSFERASE"/>
    <property type="match status" value="1"/>
</dbReference>
<dbReference type="InterPro" id="IPR024078">
    <property type="entry name" value="LmbE-like_dom_sf"/>
</dbReference>
<dbReference type="SUPFAM" id="SSF102588">
    <property type="entry name" value="LmbE-like"/>
    <property type="match status" value="1"/>
</dbReference>
<dbReference type="InterPro" id="IPR029044">
    <property type="entry name" value="Nucleotide-diphossugar_trans"/>
</dbReference>
<organism evidence="2 3">
    <name type="scientific">Hydrogenophaga atypica</name>
    <dbReference type="NCBI Taxonomy" id="249409"/>
    <lineage>
        <taxon>Bacteria</taxon>
        <taxon>Pseudomonadati</taxon>
        <taxon>Pseudomonadota</taxon>
        <taxon>Betaproteobacteria</taxon>
        <taxon>Burkholderiales</taxon>
        <taxon>Comamonadaceae</taxon>
        <taxon>Hydrogenophaga</taxon>
    </lineage>
</organism>
<dbReference type="PANTHER" id="PTHR22916:SF3">
    <property type="entry name" value="UDP-GLCNAC:BETAGAL BETA-1,3-N-ACETYLGLUCOSAMINYLTRANSFERASE-LIKE PROTEIN 1"/>
    <property type="match status" value="1"/>
</dbReference>
<dbReference type="Proteomes" id="UP001596501">
    <property type="component" value="Unassembled WGS sequence"/>
</dbReference>
<dbReference type="Gene3D" id="3.90.550.10">
    <property type="entry name" value="Spore Coat Polysaccharide Biosynthesis Protein SpsA, Chain A"/>
    <property type="match status" value="1"/>
</dbReference>
<dbReference type="InterPro" id="IPR003737">
    <property type="entry name" value="GlcNAc_PI_deacetylase-related"/>
</dbReference>
<dbReference type="Pfam" id="PF00535">
    <property type="entry name" value="Glycos_transf_2"/>
    <property type="match status" value="1"/>
</dbReference>
<dbReference type="InterPro" id="IPR001173">
    <property type="entry name" value="Glyco_trans_2-like"/>
</dbReference>
<dbReference type="EMBL" id="JBHTCA010000002">
    <property type="protein sequence ID" value="MFC7407852.1"/>
    <property type="molecule type" value="Genomic_DNA"/>
</dbReference>
<protein>
    <submittedName>
        <fullName evidence="2">PIG-L family deacetylase</fullName>
    </submittedName>
</protein>
<gene>
    <name evidence="2" type="ORF">ACFQPB_03145</name>
</gene>
<dbReference type="RefSeq" id="WP_382219704.1">
    <property type="nucleotide sequence ID" value="NZ_JBHTCA010000002.1"/>
</dbReference>